<sequence>MYVINHGSPQNPINIRYNDLLGEMLLRQTNNTGKPPVPLITLRLIANNDLVIEPSTCTINGNRPITVDFNSVDRSLIGESPLTTNIRKDVRLAYSCPDPNVTRPIKITMKGQASLFSSDVLAMSNPNLGAGLLRNGAVVKPQGSFNTNIYNSSGGDDVVFVLTRKPGTEPTTGAFSGSATLVMGLP</sequence>
<dbReference type="STRING" id="1563157.AQS70_15230"/>
<name>A0A0N8VS38_9PSED</name>
<dbReference type="Gene3D" id="2.60.40.1090">
    <property type="entry name" value="Fimbrial-type adhesion domain"/>
    <property type="match status" value="2"/>
</dbReference>
<organism evidence="2 3">
    <name type="scientific">Pseudomonas endophytica</name>
    <dbReference type="NCBI Taxonomy" id="1563157"/>
    <lineage>
        <taxon>Bacteria</taxon>
        <taxon>Pseudomonadati</taxon>
        <taxon>Pseudomonadota</taxon>
        <taxon>Gammaproteobacteria</taxon>
        <taxon>Pseudomonadales</taxon>
        <taxon>Pseudomonadaceae</taxon>
        <taxon>Pseudomonas</taxon>
    </lineage>
</organism>
<dbReference type="GO" id="GO:0009289">
    <property type="term" value="C:pilus"/>
    <property type="evidence" value="ECO:0007669"/>
    <property type="project" value="InterPro"/>
</dbReference>
<keyword evidence="3" id="KW-1185">Reference proteome</keyword>
<evidence type="ECO:0000313" key="3">
    <source>
        <dbReference type="Proteomes" id="UP000050342"/>
    </source>
</evidence>
<dbReference type="InterPro" id="IPR008966">
    <property type="entry name" value="Adhesion_dom_sf"/>
</dbReference>
<reference evidence="2 3" key="1">
    <citation type="submission" date="2015-10" db="EMBL/GenBank/DDBJ databases">
        <title>Pseudomonas helleri sp. nov. and Pseudomonas weihenstephanensis sp. nov., isolated from raw cows milk.</title>
        <authorList>
            <person name="Von Neubeck M."/>
            <person name="Huptas C."/>
            <person name="Wenning M."/>
            <person name="Scherer S."/>
        </authorList>
    </citation>
    <scope>NUCLEOTIDE SEQUENCE [LARGE SCALE GENOMIC DNA]</scope>
    <source>
        <strain evidence="2 3">BSTT44</strain>
    </source>
</reference>
<gene>
    <name evidence="2" type="ORF">AQS70_15230</name>
</gene>
<accession>A0A0N8VS38</accession>
<protein>
    <recommendedName>
        <fullName evidence="1">Fimbrial-type adhesion domain-containing protein</fullName>
    </recommendedName>
</protein>
<dbReference type="InterPro" id="IPR036937">
    <property type="entry name" value="Adhesion_dom_fimbrial_sf"/>
</dbReference>
<evidence type="ECO:0000313" key="2">
    <source>
        <dbReference type="EMBL" id="KQB52244.1"/>
    </source>
</evidence>
<proteinExistence type="predicted"/>
<comment type="caution">
    <text evidence="2">The sequence shown here is derived from an EMBL/GenBank/DDBJ whole genome shotgun (WGS) entry which is preliminary data.</text>
</comment>
<dbReference type="EMBL" id="LLWH01000204">
    <property type="protein sequence ID" value="KQB52244.1"/>
    <property type="molecule type" value="Genomic_DNA"/>
</dbReference>
<dbReference type="Proteomes" id="UP000050342">
    <property type="component" value="Unassembled WGS sequence"/>
</dbReference>
<dbReference type="SUPFAM" id="SSF49401">
    <property type="entry name" value="Bacterial adhesins"/>
    <property type="match status" value="1"/>
</dbReference>
<dbReference type="GO" id="GO:0007155">
    <property type="term" value="P:cell adhesion"/>
    <property type="evidence" value="ECO:0007669"/>
    <property type="project" value="InterPro"/>
</dbReference>
<dbReference type="InterPro" id="IPR000259">
    <property type="entry name" value="Adhesion_dom_fimbrial"/>
</dbReference>
<evidence type="ECO:0000259" key="1">
    <source>
        <dbReference type="Pfam" id="PF00419"/>
    </source>
</evidence>
<dbReference type="Pfam" id="PF00419">
    <property type="entry name" value="Fimbrial"/>
    <property type="match status" value="1"/>
</dbReference>
<dbReference type="AlphaFoldDB" id="A0A0N8VS38"/>
<feature type="domain" description="Fimbrial-type adhesion" evidence="1">
    <location>
        <begin position="54"/>
        <end position="183"/>
    </location>
</feature>